<dbReference type="GO" id="GO:0006465">
    <property type="term" value="P:signal peptide processing"/>
    <property type="evidence" value="ECO:0007669"/>
    <property type="project" value="TreeGrafter"/>
</dbReference>
<keyword evidence="1" id="KW-0472">Membrane</keyword>
<dbReference type="AlphaFoldDB" id="A0AAP8TSW6"/>
<dbReference type="EMBL" id="PPQW01000048">
    <property type="protein sequence ID" value="PNZ66868.1"/>
    <property type="molecule type" value="Genomic_DNA"/>
</dbReference>
<evidence type="ECO:0000256" key="1">
    <source>
        <dbReference type="SAM" id="Phobius"/>
    </source>
</evidence>
<feature type="domain" description="Prepilin peptidase A24 N-terminal" evidence="2">
    <location>
        <begin position="12"/>
        <end position="84"/>
    </location>
</feature>
<evidence type="ECO:0000259" key="2">
    <source>
        <dbReference type="Pfam" id="PF06750"/>
    </source>
</evidence>
<dbReference type="PANTHER" id="PTHR30487:SF0">
    <property type="entry name" value="PREPILIN LEADER PEPTIDASE_N-METHYLTRANSFERASE-RELATED"/>
    <property type="match status" value="1"/>
</dbReference>
<feature type="transmembrane region" description="Helical" evidence="1">
    <location>
        <begin position="69"/>
        <end position="91"/>
    </location>
</feature>
<dbReference type="InterPro" id="IPR050882">
    <property type="entry name" value="Prepilin_peptidase/N-MTase"/>
</dbReference>
<feature type="transmembrane region" description="Helical" evidence="1">
    <location>
        <begin position="164"/>
        <end position="197"/>
    </location>
</feature>
<feature type="transmembrane region" description="Helical" evidence="1">
    <location>
        <begin position="130"/>
        <end position="152"/>
    </location>
</feature>
<comment type="caution">
    <text evidence="3">The sequence shown here is derived from an EMBL/GenBank/DDBJ whole genome shotgun (WGS) entry which is preliminary data.</text>
</comment>
<name>A0AAP8TSW6_9STAP</name>
<dbReference type="InterPro" id="IPR010627">
    <property type="entry name" value="Prepilin_pept_A24_N"/>
</dbReference>
<dbReference type="Proteomes" id="UP000242470">
    <property type="component" value="Unassembled WGS sequence"/>
</dbReference>
<dbReference type="Pfam" id="PF06750">
    <property type="entry name" value="A24_N_bact"/>
    <property type="match status" value="1"/>
</dbReference>
<dbReference type="GeneID" id="97128454"/>
<dbReference type="GO" id="GO:0004190">
    <property type="term" value="F:aspartic-type endopeptidase activity"/>
    <property type="evidence" value="ECO:0007669"/>
    <property type="project" value="TreeGrafter"/>
</dbReference>
<feature type="transmembrane region" description="Helical" evidence="1">
    <location>
        <begin position="97"/>
        <end position="118"/>
    </location>
</feature>
<sequence>MCLIVQLLLFPVIVSFLYQLCGVEQLSIKYLYSRSRCDYCHRSLSTLELIPIISYLIQKGRSRCCHQKLSMLYPLGEIISLSAIPLLNMSLPITSELFLLLFFLLLTLSIFDMATLSIPLHMMIIFSCCCYFYSDIHLTHAFFMIIGLHLFYFCSRRAMGYGDILVFSMLACFLPIIVFIYVFLFTFIIGGIVMLSIMLYKRQRLTHHVPLVPFIFLSFCFVISQYASLHQGGLFI</sequence>
<dbReference type="RefSeq" id="WP_083498170.1">
    <property type="nucleotide sequence ID" value="NZ_AP024589.1"/>
</dbReference>
<evidence type="ECO:0000313" key="3">
    <source>
        <dbReference type="EMBL" id="PNZ66868.1"/>
    </source>
</evidence>
<gene>
    <name evidence="3" type="ORF">CD158_07515</name>
</gene>
<reference evidence="3 4" key="1">
    <citation type="submission" date="2017-08" db="EMBL/GenBank/DDBJ databases">
        <title>Draft genome sequences of 64 type strains of genus Staph aureus.</title>
        <authorList>
            <person name="Cole K."/>
            <person name="Golubchik T."/>
            <person name="Russell J."/>
            <person name="Foster D."/>
            <person name="Llewelyn M."/>
            <person name="Wilson D."/>
            <person name="Crook D."/>
            <person name="Paul J."/>
        </authorList>
    </citation>
    <scope>NUCLEOTIDE SEQUENCE [LARGE SCALE GENOMIC DNA]</scope>
    <source>
        <strain evidence="3 4">NCTC 12101</strain>
    </source>
</reference>
<accession>A0AAP8TSW6</accession>
<dbReference type="PANTHER" id="PTHR30487">
    <property type="entry name" value="TYPE 4 PREPILIN-LIKE PROTEINS LEADER PEPTIDE-PROCESSING ENZYME"/>
    <property type="match status" value="1"/>
</dbReference>
<keyword evidence="1" id="KW-0812">Transmembrane</keyword>
<organism evidence="3 4">
    <name type="scientific">Staphylococcus auricularis</name>
    <dbReference type="NCBI Taxonomy" id="29379"/>
    <lineage>
        <taxon>Bacteria</taxon>
        <taxon>Bacillati</taxon>
        <taxon>Bacillota</taxon>
        <taxon>Bacilli</taxon>
        <taxon>Bacillales</taxon>
        <taxon>Staphylococcaceae</taxon>
        <taxon>Staphylococcus</taxon>
    </lineage>
</organism>
<keyword evidence="1" id="KW-1133">Transmembrane helix</keyword>
<evidence type="ECO:0000313" key="4">
    <source>
        <dbReference type="Proteomes" id="UP000242470"/>
    </source>
</evidence>
<protein>
    <submittedName>
        <fullName evidence="3">Signal peptidase</fullName>
    </submittedName>
</protein>
<proteinExistence type="predicted"/>
<feature type="transmembrane region" description="Helical" evidence="1">
    <location>
        <begin position="209"/>
        <end position="227"/>
    </location>
</feature>
<dbReference type="GO" id="GO:0005886">
    <property type="term" value="C:plasma membrane"/>
    <property type="evidence" value="ECO:0007669"/>
    <property type="project" value="TreeGrafter"/>
</dbReference>